<evidence type="ECO:0000256" key="1">
    <source>
        <dbReference type="ARBA" id="ARBA00000012"/>
    </source>
</evidence>
<comment type="similarity">
    <text evidence="4 13">Belongs to the DHPS family.</text>
</comment>
<dbReference type="PANTHER" id="PTHR20941:SF1">
    <property type="entry name" value="FOLIC ACID SYNTHESIS PROTEIN FOL1"/>
    <property type="match status" value="1"/>
</dbReference>
<comment type="pathway">
    <text evidence="3 13">Cofactor biosynthesis; tetrahydrofolate biosynthesis; 7,8-dihydrofolate from 2-amino-4-hydroxy-6-hydroxymethyl-7,8-dihydropteridine diphosphate and 4-aminobenzoate: step 1/2.</text>
</comment>
<sequence length="284" mass="31560">MNAERILKVGKYSFPLGKRTWIMGIINVTPDSFSDGGKYHTVEQALNHAKQLAEEGADFLDIGGESTRPGFAPVSLDEELDRVIPVIERIAKEVDLPISVDTYKAEVARQAILAGAHIINDIWGAKKDPDMAKVAADLDVPIILMHNRIKAEYQSLMEEMQNDLLESVRLVKQRGVREENIILDPGIGFGKTYKDNLTVMRHLDKVVDLGYPVLLGTSRKSMIGHTLDLPVDERIEGTAATVALGTIKGCHIMRVHDVKEMVRVCRMMDAMLHGPSRQVESFHG</sequence>
<dbReference type="Proteomes" id="UP000251213">
    <property type="component" value="Unassembled WGS sequence"/>
</dbReference>
<dbReference type="GO" id="GO:0046872">
    <property type="term" value="F:metal ion binding"/>
    <property type="evidence" value="ECO:0007669"/>
    <property type="project" value="UniProtKB-KW"/>
</dbReference>
<evidence type="ECO:0000256" key="8">
    <source>
        <dbReference type="ARBA" id="ARBA00022723"/>
    </source>
</evidence>
<evidence type="ECO:0000256" key="3">
    <source>
        <dbReference type="ARBA" id="ARBA00004763"/>
    </source>
</evidence>
<dbReference type="PROSITE" id="PS00792">
    <property type="entry name" value="DHPS_1"/>
    <property type="match status" value="1"/>
</dbReference>
<dbReference type="SUPFAM" id="SSF51717">
    <property type="entry name" value="Dihydropteroate synthetase-like"/>
    <property type="match status" value="1"/>
</dbReference>
<proteinExistence type="inferred from homology"/>
<feature type="domain" description="Pterin-binding" evidence="14">
    <location>
        <begin position="20"/>
        <end position="266"/>
    </location>
</feature>
<dbReference type="EC" id="2.5.1.15" evidence="5 13"/>
<dbReference type="Gene3D" id="3.20.20.20">
    <property type="entry name" value="Dihydropteroate synthase-like"/>
    <property type="match status" value="1"/>
</dbReference>
<dbReference type="PROSITE" id="PS50972">
    <property type="entry name" value="PTERIN_BINDING"/>
    <property type="match status" value="1"/>
</dbReference>
<evidence type="ECO:0000256" key="5">
    <source>
        <dbReference type="ARBA" id="ARBA00012458"/>
    </source>
</evidence>
<comment type="cofactor">
    <cofactor evidence="2 13">
        <name>Mg(2+)</name>
        <dbReference type="ChEBI" id="CHEBI:18420"/>
    </cofactor>
</comment>
<keyword evidence="10 13" id="KW-0289">Folate biosynthesis</keyword>
<dbReference type="CDD" id="cd00739">
    <property type="entry name" value="DHPS"/>
    <property type="match status" value="1"/>
</dbReference>
<dbReference type="GO" id="GO:0004156">
    <property type="term" value="F:dihydropteroate synthase activity"/>
    <property type="evidence" value="ECO:0007669"/>
    <property type="project" value="UniProtKB-EC"/>
</dbReference>
<reference evidence="15 16" key="2">
    <citation type="submission" date="2018-06" db="EMBL/GenBank/DDBJ databases">
        <authorList>
            <person name="Zhirakovskaya E."/>
        </authorList>
    </citation>
    <scope>NUCLEOTIDE SEQUENCE [LARGE SCALE GENOMIC DNA]</scope>
    <source>
        <strain evidence="15 16">FBKL4.011</strain>
    </source>
</reference>
<dbReference type="OrthoDB" id="9811744at2"/>
<protein>
    <recommendedName>
        <fullName evidence="6 13">Dihydropteroate synthase</fullName>
        <shortName evidence="13">DHPS</shortName>
        <ecNumber evidence="5 13">2.5.1.15</ecNumber>
    </recommendedName>
    <alternativeName>
        <fullName evidence="11 13">Dihydropteroate pyrophosphorylase</fullName>
    </alternativeName>
</protein>
<evidence type="ECO:0000256" key="9">
    <source>
        <dbReference type="ARBA" id="ARBA00022842"/>
    </source>
</evidence>
<evidence type="ECO:0000259" key="14">
    <source>
        <dbReference type="PROSITE" id="PS50972"/>
    </source>
</evidence>
<evidence type="ECO:0000256" key="12">
    <source>
        <dbReference type="ARBA" id="ARBA00053449"/>
    </source>
</evidence>
<name>A0A364K2X8_9BACL</name>
<evidence type="ECO:0000313" key="16">
    <source>
        <dbReference type="Proteomes" id="UP000251213"/>
    </source>
</evidence>
<dbReference type="NCBIfam" id="TIGR01496">
    <property type="entry name" value="DHPS"/>
    <property type="match status" value="1"/>
</dbReference>
<dbReference type="GO" id="GO:0005829">
    <property type="term" value="C:cytosol"/>
    <property type="evidence" value="ECO:0007669"/>
    <property type="project" value="TreeGrafter"/>
</dbReference>
<dbReference type="EMBL" id="QJKK01000007">
    <property type="protein sequence ID" value="RAL23195.1"/>
    <property type="molecule type" value="Genomic_DNA"/>
</dbReference>
<dbReference type="GO" id="GO:0046656">
    <property type="term" value="P:folic acid biosynthetic process"/>
    <property type="evidence" value="ECO:0007669"/>
    <property type="project" value="UniProtKB-KW"/>
</dbReference>
<dbReference type="RefSeq" id="WP_113659502.1">
    <property type="nucleotide sequence ID" value="NZ_KZ845669.1"/>
</dbReference>
<dbReference type="InterPro" id="IPR011005">
    <property type="entry name" value="Dihydropteroate_synth-like_sf"/>
</dbReference>
<evidence type="ECO:0000256" key="13">
    <source>
        <dbReference type="RuleBase" id="RU361205"/>
    </source>
</evidence>
<dbReference type="PANTHER" id="PTHR20941">
    <property type="entry name" value="FOLATE SYNTHESIS PROTEINS"/>
    <property type="match status" value="1"/>
</dbReference>
<evidence type="ECO:0000256" key="10">
    <source>
        <dbReference type="ARBA" id="ARBA00022909"/>
    </source>
</evidence>
<dbReference type="UniPathway" id="UPA00077">
    <property type="reaction ID" value="UER00156"/>
</dbReference>
<reference evidence="15 16" key="1">
    <citation type="submission" date="2018-06" db="EMBL/GenBank/DDBJ databases">
        <title>Thermoflavimicrobium daqus sp. nov., a thermophilic microbe isolated from Moutai-flavour Daqu.</title>
        <authorList>
            <person name="Wang X."/>
            <person name="Zhou H."/>
        </authorList>
    </citation>
    <scope>NUCLEOTIDE SEQUENCE [LARGE SCALE GENOMIC DNA]</scope>
    <source>
        <strain evidence="15 16">FBKL4.011</strain>
    </source>
</reference>
<organism evidence="15 16">
    <name type="scientific">Thermoflavimicrobium daqui</name>
    <dbReference type="NCBI Taxonomy" id="2137476"/>
    <lineage>
        <taxon>Bacteria</taxon>
        <taxon>Bacillati</taxon>
        <taxon>Bacillota</taxon>
        <taxon>Bacilli</taxon>
        <taxon>Bacillales</taxon>
        <taxon>Thermoactinomycetaceae</taxon>
        <taxon>Thermoflavimicrobium</taxon>
    </lineage>
</organism>
<comment type="catalytic activity">
    <reaction evidence="1">
        <text>(7,8-dihydropterin-6-yl)methyl diphosphate + 4-aminobenzoate = 7,8-dihydropteroate + diphosphate</text>
        <dbReference type="Rhea" id="RHEA:19949"/>
        <dbReference type="ChEBI" id="CHEBI:17836"/>
        <dbReference type="ChEBI" id="CHEBI:17839"/>
        <dbReference type="ChEBI" id="CHEBI:33019"/>
        <dbReference type="ChEBI" id="CHEBI:72950"/>
        <dbReference type="EC" id="2.5.1.15"/>
    </reaction>
</comment>
<accession>A0A364K2X8</accession>
<evidence type="ECO:0000256" key="7">
    <source>
        <dbReference type="ARBA" id="ARBA00022679"/>
    </source>
</evidence>
<evidence type="ECO:0000256" key="4">
    <source>
        <dbReference type="ARBA" id="ARBA00009503"/>
    </source>
</evidence>
<dbReference type="Pfam" id="PF00809">
    <property type="entry name" value="Pterin_bind"/>
    <property type="match status" value="1"/>
</dbReference>
<dbReference type="GO" id="GO:0046654">
    <property type="term" value="P:tetrahydrofolate biosynthetic process"/>
    <property type="evidence" value="ECO:0007669"/>
    <property type="project" value="UniProtKB-UniPathway"/>
</dbReference>
<dbReference type="AlphaFoldDB" id="A0A364K2X8"/>
<dbReference type="FunFam" id="3.20.20.20:FF:000006">
    <property type="entry name" value="Dihydropteroate synthase"/>
    <property type="match status" value="1"/>
</dbReference>
<evidence type="ECO:0000256" key="6">
    <source>
        <dbReference type="ARBA" id="ARBA00016919"/>
    </source>
</evidence>
<comment type="function">
    <text evidence="12 13">Catalyzes the condensation of para-aminobenzoate (pABA) with 6-hydroxymethyl-7,8-dihydropterin diphosphate (DHPt-PP) to form 7,8-dihydropteroate (H2Pte), the immediate precursor of folate derivatives.</text>
</comment>
<comment type="caution">
    <text evidence="15">The sequence shown here is derived from an EMBL/GenBank/DDBJ whole genome shotgun (WGS) entry which is preliminary data.</text>
</comment>
<keyword evidence="8 13" id="KW-0479">Metal-binding</keyword>
<dbReference type="InterPro" id="IPR000489">
    <property type="entry name" value="Pterin-binding_dom"/>
</dbReference>
<dbReference type="InterPro" id="IPR045031">
    <property type="entry name" value="DHP_synth-like"/>
</dbReference>
<evidence type="ECO:0000256" key="2">
    <source>
        <dbReference type="ARBA" id="ARBA00001946"/>
    </source>
</evidence>
<evidence type="ECO:0000313" key="15">
    <source>
        <dbReference type="EMBL" id="RAL23195.1"/>
    </source>
</evidence>
<evidence type="ECO:0000256" key="11">
    <source>
        <dbReference type="ARBA" id="ARBA00030193"/>
    </source>
</evidence>
<dbReference type="InterPro" id="IPR006390">
    <property type="entry name" value="DHP_synth_dom"/>
</dbReference>
<keyword evidence="16" id="KW-1185">Reference proteome</keyword>
<keyword evidence="7 13" id="KW-0808">Transferase</keyword>
<keyword evidence="9 13" id="KW-0460">Magnesium</keyword>
<gene>
    <name evidence="15" type="primary">folP</name>
    <name evidence="15" type="ORF">DL897_12580</name>
</gene>